<dbReference type="Proteomes" id="UP001211065">
    <property type="component" value="Unassembled WGS sequence"/>
</dbReference>
<name>A0AAD5TX80_9FUNG</name>
<gene>
    <name evidence="3" type="ORF">HK099_003048</name>
</gene>
<proteinExistence type="predicted"/>
<evidence type="ECO:0000313" key="4">
    <source>
        <dbReference type="Proteomes" id="UP001211065"/>
    </source>
</evidence>
<feature type="domain" description="Translation initiation factor IF2/IF5" evidence="2">
    <location>
        <begin position="4"/>
        <end position="45"/>
    </location>
</feature>
<protein>
    <recommendedName>
        <fullName evidence="2">Translation initiation factor IF2/IF5 domain-containing protein</fullName>
    </recommendedName>
</protein>
<feature type="compositionally biased region" description="Basic and acidic residues" evidence="1">
    <location>
        <begin position="114"/>
        <end position="135"/>
    </location>
</feature>
<accession>A0AAD5TX80</accession>
<evidence type="ECO:0000256" key="1">
    <source>
        <dbReference type="SAM" id="MobiDB-lite"/>
    </source>
</evidence>
<dbReference type="Gene3D" id="3.30.30.170">
    <property type="match status" value="1"/>
</dbReference>
<dbReference type="InterPro" id="IPR002735">
    <property type="entry name" value="Transl_init_fac_IF2/IF5_dom"/>
</dbReference>
<dbReference type="AlphaFoldDB" id="A0AAD5TX80"/>
<feature type="non-terminal residue" evidence="3">
    <location>
        <position position="1"/>
    </location>
</feature>
<dbReference type="Gene3D" id="2.20.25.350">
    <property type="match status" value="1"/>
</dbReference>
<reference evidence="3" key="1">
    <citation type="submission" date="2020-05" db="EMBL/GenBank/DDBJ databases">
        <title>Phylogenomic resolution of chytrid fungi.</title>
        <authorList>
            <person name="Stajich J.E."/>
            <person name="Amses K."/>
            <person name="Simmons R."/>
            <person name="Seto K."/>
            <person name="Myers J."/>
            <person name="Bonds A."/>
            <person name="Quandt C.A."/>
            <person name="Barry K."/>
            <person name="Liu P."/>
            <person name="Grigoriev I."/>
            <person name="Longcore J.E."/>
            <person name="James T.Y."/>
        </authorList>
    </citation>
    <scope>NUCLEOTIDE SEQUENCE</scope>
    <source>
        <strain evidence="3">JEL0476</strain>
    </source>
</reference>
<sequence length="219" mass="25373">FNEKKNLFLLTGCYTEENLQEVLDKFILEFLLCKTCGNPETEYKVAIHTAETEDFSKKNVSNSNKKKNCQESSLYLHCNACGKDSLVDSKSKIVEMIIKDHLNELKLTNKKSKQKADNKSTNENFKKKIVNDDSTKLSPDSGIEYEKEEEEDDDTDWALDINEDSVKARQEENRDLSKVLDKLLNLNIEQISPTTMKRETEVLFRRDTIFDTKIDEPIF</sequence>
<dbReference type="EMBL" id="JADGJW010002059">
    <property type="protein sequence ID" value="KAJ3199682.1"/>
    <property type="molecule type" value="Genomic_DNA"/>
</dbReference>
<comment type="caution">
    <text evidence="3">The sequence shown here is derived from an EMBL/GenBank/DDBJ whole genome shotgun (WGS) entry which is preliminary data.</text>
</comment>
<feature type="region of interest" description="Disordered" evidence="1">
    <location>
        <begin position="109"/>
        <end position="154"/>
    </location>
</feature>
<organism evidence="3 4">
    <name type="scientific">Clydaea vesicula</name>
    <dbReference type="NCBI Taxonomy" id="447962"/>
    <lineage>
        <taxon>Eukaryota</taxon>
        <taxon>Fungi</taxon>
        <taxon>Fungi incertae sedis</taxon>
        <taxon>Chytridiomycota</taxon>
        <taxon>Chytridiomycota incertae sedis</taxon>
        <taxon>Chytridiomycetes</taxon>
        <taxon>Lobulomycetales</taxon>
        <taxon>Lobulomycetaceae</taxon>
        <taxon>Clydaea</taxon>
    </lineage>
</organism>
<dbReference type="Pfam" id="PF01873">
    <property type="entry name" value="eIF-5_eIF-2B"/>
    <property type="match status" value="1"/>
</dbReference>
<keyword evidence="4" id="KW-1185">Reference proteome</keyword>
<evidence type="ECO:0000313" key="3">
    <source>
        <dbReference type="EMBL" id="KAJ3199682.1"/>
    </source>
</evidence>
<dbReference type="GO" id="GO:0003743">
    <property type="term" value="F:translation initiation factor activity"/>
    <property type="evidence" value="ECO:0007669"/>
    <property type="project" value="InterPro"/>
</dbReference>
<evidence type="ECO:0000259" key="2">
    <source>
        <dbReference type="Pfam" id="PF01873"/>
    </source>
</evidence>